<organism evidence="2 3">
    <name type="scientific">Halopseudomonas bauzanensis</name>
    <dbReference type="NCBI Taxonomy" id="653930"/>
    <lineage>
        <taxon>Bacteria</taxon>
        <taxon>Pseudomonadati</taxon>
        <taxon>Pseudomonadota</taxon>
        <taxon>Gammaproteobacteria</taxon>
        <taxon>Pseudomonadales</taxon>
        <taxon>Pseudomonadaceae</taxon>
        <taxon>Halopseudomonas</taxon>
    </lineage>
</organism>
<protein>
    <recommendedName>
        <fullName evidence="1">Apea-like HEPN domain-containing protein</fullName>
    </recommendedName>
</protein>
<dbReference type="RefSeq" id="WP_136868773.1">
    <property type="nucleotide sequence ID" value="NZ_SWAV01000001.1"/>
</dbReference>
<accession>A0A4U0YNW6</accession>
<gene>
    <name evidence="2" type="ORF">FA869_03220</name>
</gene>
<dbReference type="InterPro" id="IPR041229">
    <property type="entry name" value="HEPN_Apea"/>
</dbReference>
<reference evidence="2 3" key="1">
    <citation type="submission" date="2019-04" db="EMBL/GenBank/DDBJ databases">
        <title>Crypto-aerobic microbial life in anoxic (sulfidic) marine sediments.</title>
        <authorList>
            <person name="Bhattacharya S."/>
            <person name="Roy C."/>
            <person name="Mondal N."/>
            <person name="Sarkar J."/>
            <person name="Mandal S."/>
            <person name="Rameez M.J."/>
            <person name="Ghosh W."/>
        </authorList>
    </citation>
    <scope>NUCLEOTIDE SEQUENCE [LARGE SCALE GENOMIC DNA]</scope>
    <source>
        <strain evidence="2 3">SBBB</strain>
    </source>
</reference>
<evidence type="ECO:0000313" key="2">
    <source>
        <dbReference type="EMBL" id="TKA93205.1"/>
    </source>
</evidence>
<proteinExistence type="predicted"/>
<comment type="caution">
    <text evidence="2">The sequence shown here is derived from an EMBL/GenBank/DDBJ whole genome shotgun (WGS) entry which is preliminary data.</text>
</comment>
<dbReference type="Pfam" id="PF18739">
    <property type="entry name" value="HEPN_Apea"/>
    <property type="match status" value="1"/>
</dbReference>
<dbReference type="Proteomes" id="UP000305198">
    <property type="component" value="Unassembled WGS sequence"/>
</dbReference>
<evidence type="ECO:0000313" key="3">
    <source>
        <dbReference type="Proteomes" id="UP000305198"/>
    </source>
</evidence>
<evidence type="ECO:0000259" key="1">
    <source>
        <dbReference type="Pfam" id="PF18739"/>
    </source>
</evidence>
<dbReference type="AlphaFoldDB" id="A0A4U0YNW6"/>
<sequence>MDSLTRDGKAFLSETYEFRVKVQSCGHFFAGRLSLAPEKIELHISGDLHEDRMHDLDPASIDQLVCESLNRKFVLIDLRFTKNHIDWIDIGRRLRHFEYTYDASGVLIAPHGFRATEIHEINIHSPIVADWVGTTISQHNFLTSYGLEHIAPLQNVLSLDIPQRGTFEIAHRTFRHFSQAMRSAGVEYEIFTSFMPSECFSPQAAFEFIGEFRCLFEIIEGGDPLITMVHVKERGLDAYLYYPTINAHPRHPLSGNLFPLGRDLLHPRDLPEFPVASIAAFFSLEASIMERWRKTVRYRNLGVIEDRFLGAFRLIEAFTLQQSRYIQDGELLDEFLARLKPIAIRMFGSERSKDVRGLLARIPRLNQSRYNTAACMQKFFKTLPASLTSAWRFQISDIPDICDKRNNITHANPYFFKDSDIHLWTAFVETLLFVALMDSIEVPRDATFRILPRLGSYTLLLNPEPADSLPG</sequence>
<name>A0A4U0YNW6_9GAMM</name>
<dbReference type="EMBL" id="SWAV01000001">
    <property type="protein sequence ID" value="TKA93205.1"/>
    <property type="molecule type" value="Genomic_DNA"/>
</dbReference>
<feature type="domain" description="Apea-like HEPN" evidence="1">
    <location>
        <begin position="309"/>
        <end position="445"/>
    </location>
</feature>